<evidence type="ECO:0000313" key="2">
    <source>
        <dbReference type="Proteomes" id="UP001152658"/>
    </source>
</evidence>
<dbReference type="EMBL" id="CALYLK010000131">
    <property type="protein sequence ID" value="CAH8214458.1"/>
    <property type="molecule type" value="Genomic_DNA"/>
</dbReference>
<sequence>MEFIDYQGYCSTFYIKIVFLFKLNAKFIVQVDSYM</sequence>
<protein>
    <submittedName>
        <fullName evidence="1">Uncharacterized protein</fullName>
    </submittedName>
</protein>
<organism evidence="1 2">
    <name type="scientific">Vibrio aestuarianus</name>
    <dbReference type="NCBI Taxonomy" id="28171"/>
    <lineage>
        <taxon>Bacteria</taxon>
        <taxon>Pseudomonadati</taxon>
        <taxon>Pseudomonadota</taxon>
        <taxon>Gammaproteobacteria</taxon>
        <taxon>Vibrionales</taxon>
        <taxon>Vibrionaceae</taxon>
        <taxon>Vibrio</taxon>
    </lineage>
</organism>
<keyword evidence="2" id="KW-1185">Reference proteome</keyword>
<name>A0ABM9FNF5_9VIBR</name>
<reference evidence="1" key="1">
    <citation type="submission" date="2022-06" db="EMBL/GenBank/DDBJ databases">
        <authorList>
            <person name="Goudenege D."/>
            <person name="Le Roux F."/>
        </authorList>
    </citation>
    <scope>NUCLEOTIDE SEQUENCE</scope>
    <source>
        <strain evidence="1">12-063</strain>
    </source>
</reference>
<gene>
    <name evidence="1" type="ORF">VAE063_900063</name>
</gene>
<comment type="caution">
    <text evidence="1">The sequence shown here is derived from an EMBL/GenBank/DDBJ whole genome shotgun (WGS) entry which is preliminary data.</text>
</comment>
<accession>A0ABM9FNF5</accession>
<proteinExistence type="predicted"/>
<evidence type="ECO:0000313" key="1">
    <source>
        <dbReference type="EMBL" id="CAH8214458.1"/>
    </source>
</evidence>
<dbReference type="Proteomes" id="UP001152658">
    <property type="component" value="Unassembled WGS sequence"/>
</dbReference>